<dbReference type="InterPro" id="IPR012337">
    <property type="entry name" value="RNaseH-like_sf"/>
</dbReference>
<accession>A0ABQ5GHG3</accession>
<proteinExistence type="predicted"/>
<keyword evidence="1" id="KW-0378">Hydrolase</keyword>
<evidence type="ECO:0000256" key="2">
    <source>
        <dbReference type="SAM" id="Coils"/>
    </source>
</evidence>
<dbReference type="Pfam" id="PF22936">
    <property type="entry name" value="Pol_BBD"/>
    <property type="match status" value="1"/>
</dbReference>
<keyword evidence="6" id="KW-1185">Reference proteome</keyword>
<feature type="region of interest" description="Disordered" evidence="3">
    <location>
        <begin position="218"/>
        <end position="242"/>
    </location>
</feature>
<gene>
    <name evidence="5" type="ORF">Tco_1041380</name>
</gene>
<dbReference type="InterPro" id="IPR001584">
    <property type="entry name" value="Integrase_cat-core"/>
</dbReference>
<dbReference type="InterPro" id="IPR054722">
    <property type="entry name" value="PolX-like_BBD"/>
</dbReference>
<dbReference type="CDD" id="cd09272">
    <property type="entry name" value="RNase_HI_RT_Ty1"/>
    <property type="match status" value="1"/>
</dbReference>
<dbReference type="PANTHER" id="PTHR11439">
    <property type="entry name" value="GAG-POL-RELATED RETROTRANSPOSON"/>
    <property type="match status" value="1"/>
</dbReference>
<sequence>MAHSSLSSSSSSDTEVSTCSKACLKSYESLKEQFDKQKEQLNKANLEIIGYQLGLESLEARIVVHEKNEVVYEESIAFLKYDVQVKDISNKDLKNQLEEALNDKDDLKLKLENFEESSKSLTKLINSQISAKDKTGLGYDAQMNESQMNESEIVHSVFNNRESDEENSPVNDRFKTGEGFHTVPPPFTGNYMPPRPDLSFAGLDNFIFRPAVSETVTSLHQTETSASKTSKESMEKSKTVRPSAPIIEDWESNSDDDCVFRPSYVQNKPKFINFVKSGEHVKLVNKENTPRQEEYPRKSQSPRILTKSGQVPVNTAKQSFPRAVVSNSTAIYVNTAASRPIVNVAKPNSNVFNKFNNVTTAGPKAVVSAAKGNRDNAVKSSACWIWRPKGNVIDHISKYSGSYTLKKFDYVDPQGRLNGCSRHMTINKFYLSDYQDIDGGFVAFAGSPKGGKITRKGKIKTGKLDFEDVYFVKELKFNFFSVLQIYDKKNSVLFTETECLILSLDFKLLDESQVLLKVPTQNNMGNLVRGLPSKLFENDHTCVACQKGKHHKASCKTKLVNSISQPLQMLHMDLFGPTFVKSLNKKMYYLVVTDNFIRCDNGTELKNSEMNQFCEMKGIKREFSVVRTPQQNRVAERKNITLMEATRTMLVKKGGASNKENDQNVQDFRAELDNLLVQQKQGYANSTNRVFTISLSVSVAGKSFTNADDLPTDPLMPDLKDTANLLNTGIFSGAYDDENVGAKADLNNLETTMNVSPIPTTRIHKDHPKDQIIGDINSATQTRRMTKISEEHAMRLVDLPKGKHAIGTKWVYRNKKDERGIVVRNKARLVAQGYTQEEGIDYDERWCMVWAKPPLVLKIHSSPDKVYRNNDLVEGTLNRLCLLIENGFRRGAIDKTLFIRKDKGDILLVYVYVDDIIFGSTKKSLCDEFEQMMHKKFQMSSMGELTFFLGLQIASILIETNKELIKDEEAENVDVHLYRLMIGSLMYLTASRPDIMFAVYACARFQVTPKTSHLHAMKRILRYLKGQPKLGLWYPRDSPFNLEAFSDSDYARASLERKSTTRGCQFLSKRLISWQCKKQTIVANSTTEAEYVTAANCCG</sequence>
<evidence type="ECO:0000313" key="5">
    <source>
        <dbReference type="EMBL" id="GJT74655.1"/>
    </source>
</evidence>
<evidence type="ECO:0000256" key="1">
    <source>
        <dbReference type="ARBA" id="ARBA00022750"/>
    </source>
</evidence>
<dbReference type="Proteomes" id="UP001151760">
    <property type="component" value="Unassembled WGS sequence"/>
</dbReference>
<evidence type="ECO:0000259" key="4">
    <source>
        <dbReference type="PROSITE" id="PS50994"/>
    </source>
</evidence>
<feature type="compositionally biased region" description="Basic and acidic residues" evidence="3">
    <location>
        <begin position="229"/>
        <end position="238"/>
    </location>
</feature>
<dbReference type="InterPro" id="IPR013103">
    <property type="entry name" value="RVT_2"/>
</dbReference>
<keyword evidence="1" id="KW-0645">Protease</keyword>
<evidence type="ECO:0000313" key="6">
    <source>
        <dbReference type="Proteomes" id="UP001151760"/>
    </source>
</evidence>
<dbReference type="SUPFAM" id="SSF56672">
    <property type="entry name" value="DNA/RNA polymerases"/>
    <property type="match status" value="1"/>
</dbReference>
<dbReference type="SUPFAM" id="SSF53098">
    <property type="entry name" value="Ribonuclease H-like"/>
    <property type="match status" value="1"/>
</dbReference>
<keyword evidence="1" id="KW-0064">Aspartyl protease</keyword>
<feature type="coiled-coil region" evidence="2">
    <location>
        <begin position="83"/>
        <end position="124"/>
    </location>
</feature>
<dbReference type="Pfam" id="PF07727">
    <property type="entry name" value="RVT_2"/>
    <property type="match status" value="2"/>
</dbReference>
<dbReference type="InterPro" id="IPR043502">
    <property type="entry name" value="DNA/RNA_pol_sf"/>
</dbReference>
<name>A0ABQ5GHG3_9ASTR</name>
<comment type="caution">
    <text evidence="5">The sequence shown here is derived from an EMBL/GenBank/DDBJ whole genome shotgun (WGS) entry which is preliminary data.</text>
</comment>
<reference evidence="5" key="2">
    <citation type="submission" date="2022-01" db="EMBL/GenBank/DDBJ databases">
        <authorList>
            <person name="Yamashiro T."/>
            <person name="Shiraishi A."/>
            <person name="Satake H."/>
            <person name="Nakayama K."/>
        </authorList>
    </citation>
    <scope>NUCLEOTIDE SEQUENCE</scope>
</reference>
<organism evidence="5 6">
    <name type="scientific">Tanacetum coccineum</name>
    <dbReference type="NCBI Taxonomy" id="301880"/>
    <lineage>
        <taxon>Eukaryota</taxon>
        <taxon>Viridiplantae</taxon>
        <taxon>Streptophyta</taxon>
        <taxon>Embryophyta</taxon>
        <taxon>Tracheophyta</taxon>
        <taxon>Spermatophyta</taxon>
        <taxon>Magnoliopsida</taxon>
        <taxon>eudicotyledons</taxon>
        <taxon>Gunneridae</taxon>
        <taxon>Pentapetalae</taxon>
        <taxon>asterids</taxon>
        <taxon>campanulids</taxon>
        <taxon>Asterales</taxon>
        <taxon>Asteraceae</taxon>
        <taxon>Asteroideae</taxon>
        <taxon>Anthemideae</taxon>
        <taxon>Anthemidinae</taxon>
        <taxon>Tanacetum</taxon>
    </lineage>
</organism>
<dbReference type="PANTHER" id="PTHR11439:SF495">
    <property type="entry name" value="REVERSE TRANSCRIPTASE, RNA-DEPENDENT DNA POLYMERASE-RELATED"/>
    <property type="match status" value="1"/>
</dbReference>
<evidence type="ECO:0000256" key="3">
    <source>
        <dbReference type="SAM" id="MobiDB-lite"/>
    </source>
</evidence>
<dbReference type="Gene3D" id="3.30.420.10">
    <property type="entry name" value="Ribonuclease H-like superfamily/Ribonuclease H"/>
    <property type="match status" value="1"/>
</dbReference>
<keyword evidence="2" id="KW-0175">Coiled coil</keyword>
<protein>
    <submittedName>
        <fullName evidence="5">Ribonuclease H-like domain-containing protein</fullName>
    </submittedName>
</protein>
<dbReference type="InterPro" id="IPR036397">
    <property type="entry name" value="RNaseH_sf"/>
</dbReference>
<dbReference type="PROSITE" id="PS50994">
    <property type="entry name" value="INTEGRASE"/>
    <property type="match status" value="1"/>
</dbReference>
<dbReference type="EMBL" id="BQNB010018459">
    <property type="protein sequence ID" value="GJT74655.1"/>
    <property type="molecule type" value="Genomic_DNA"/>
</dbReference>
<reference evidence="5" key="1">
    <citation type="journal article" date="2022" name="Int. J. Mol. Sci.">
        <title>Draft Genome of Tanacetum Coccineum: Genomic Comparison of Closely Related Tanacetum-Family Plants.</title>
        <authorList>
            <person name="Yamashiro T."/>
            <person name="Shiraishi A."/>
            <person name="Nakayama K."/>
            <person name="Satake H."/>
        </authorList>
    </citation>
    <scope>NUCLEOTIDE SEQUENCE</scope>
</reference>
<feature type="domain" description="Integrase catalytic" evidence="4">
    <location>
        <begin position="528"/>
        <end position="695"/>
    </location>
</feature>